<name>A0A562WRM6_9BACT</name>
<dbReference type="EMBL" id="VLLN01000003">
    <property type="protein sequence ID" value="TWJ32796.1"/>
    <property type="molecule type" value="Genomic_DNA"/>
</dbReference>
<keyword evidence="2" id="KW-0418">Kinase</keyword>
<evidence type="ECO:0000259" key="1">
    <source>
        <dbReference type="Pfam" id="PF00294"/>
    </source>
</evidence>
<gene>
    <name evidence="2" type="ORF">JN12_00773</name>
</gene>
<dbReference type="Pfam" id="PF00294">
    <property type="entry name" value="PfkB"/>
    <property type="match status" value="1"/>
</dbReference>
<dbReference type="Gene3D" id="3.40.1190.20">
    <property type="match status" value="1"/>
</dbReference>
<organism evidence="2 3">
    <name type="scientific">Geobacter argillaceus</name>
    <dbReference type="NCBI Taxonomy" id="345631"/>
    <lineage>
        <taxon>Bacteria</taxon>
        <taxon>Pseudomonadati</taxon>
        <taxon>Thermodesulfobacteriota</taxon>
        <taxon>Desulfuromonadia</taxon>
        <taxon>Geobacterales</taxon>
        <taxon>Geobacteraceae</taxon>
        <taxon>Geobacter</taxon>
    </lineage>
</organism>
<keyword evidence="2" id="KW-0808">Transferase</keyword>
<dbReference type="InterPro" id="IPR029056">
    <property type="entry name" value="Ribokinase-like"/>
</dbReference>
<evidence type="ECO:0000313" key="2">
    <source>
        <dbReference type="EMBL" id="TWJ32796.1"/>
    </source>
</evidence>
<accession>A0A562WRM6</accession>
<dbReference type="InterPro" id="IPR052562">
    <property type="entry name" value="Ketohexokinase-related"/>
</dbReference>
<dbReference type="PANTHER" id="PTHR42774:SF3">
    <property type="entry name" value="KETOHEXOKINASE"/>
    <property type="match status" value="1"/>
</dbReference>
<dbReference type="AlphaFoldDB" id="A0A562WRM6"/>
<dbReference type="RefSeq" id="WP_145018430.1">
    <property type="nucleotide sequence ID" value="NZ_VLLN01000003.1"/>
</dbReference>
<dbReference type="GO" id="GO:0016301">
    <property type="term" value="F:kinase activity"/>
    <property type="evidence" value="ECO:0007669"/>
    <property type="project" value="UniProtKB-KW"/>
</dbReference>
<evidence type="ECO:0000313" key="3">
    <source>
        <dbReference type="Proteomes" id="UP000319449"/>
    </source>
</evidence>
<comment type="caution">
    <text evidence="2">The sequence shown here is derived from an EMBL/GenBank/DDBJ whole genome shotgun (WGS) entry which is preliminary data.</text>
</comment>
<dbReference type="PANTHER" id="PTHR42774">
    <property type="entry name" value="PHOSPHOTRANSFERASE SYSTEM TRANSPORT PROTEIN"/>
    <property type="match status" value="1"/>
</dbReference>
<proteinExistence type="predicted"/>
<feature type="domain" description="Carbohydrate kinase PfkB" evidence="1">
    <location>
        <begin position="6"/>
        <end position="74"/>
    </location>
</feature>
<dbReference type="Proteomes" id="UP000319449">
    <property type="component" value="Unassembled WGS sequence"/>
</dbReference>
<dbReference type="InterPro" id="IPR011611">
    <property type="entry name" value="PfkB_dom"/>
</dbReference>
<keyword evidence="3" id="KW-1185">Reference proteome</keyword>
<dbReference type="OrthoDB" id="9795789at2"/>
<reference evidence="2 3" key="1">
    <citation type="submission" date="2019-07" db="EMBL/GenBank/DDBJ databases">
        <title>Genomic Encyclopedia of Archaeal and Bacterial Type Strains, Phase II (KMG-II): from individual species to whole genera.</title>
        <authorList>
            <person name="Goeker M."/>
        </authorList>
    </citation>
    <scope>NUCLEOTIDE SEQUENCE [LARGE SCALE GENOMIC DNA]</scope>
    <source>
        <strain evidence="2 3">ATCC BAA-1139</strain>
    </source>
</reference>
<protein>
    <submittedName>
        <fullName evidence="2">PfkB family carbohydrate kinase</fullName>
    </submittedName>
</protein>
<dbReference type="SUPFAM" id="SSF53613">
    <property type="entry name" value="Ribokinase-like"/>
    <property type="match status" value="1"/>
</dbReference>
<sequence>MTVTGVGQCCWDYLATVESYPSADSKTEVYEWTEQGGGPVATALVALARLGGRTRFAGVVGDDPLGMQIRASLAAPHRRSFAAGRTPRRFSGRERGVRVMLDAGGTAGDFLPAGSAGVSCRPRLCLTRFAPLERSVLPCTRKNSILHPWTGYVKTITGYSTWTAP</sequence>